<dbReference type="GO" id="GO:0042586">
    <property type="term" value="F:peptide deformylase activity"/>
    <property type="evidence" value="ECO:0007669"/>
    <property type="project" value="UniProtKB-UniRule"/>
</dbReference>
<feature type="binding site" evidence="5">
    <location>
        <position position="151"/>
    </location>
    <ligand>
        <name>Fe cation</name>
        <dbReference type="ChEBI" id="CHEBI:24875"/>
    </ligand>
</feature>
<evidence type="ECO:0000256" key="1">
    <source>
        <dbReference type="ARBA" id="ARBA00010759"/>
    </source>
</evidence>
<dbReference type="OrthoDB" id="9804313at2"/>
<dbReference type="InterPro" id="IPR036821">
    <property type="entry name" value="Peptide_deformylase_sf"/>
</dbReference>
<dbReference type="Pfam" id="PF01327">
    <property type="entry name" value="Pep_deformylase"/>
    <property type="match status" value="1"/>
</dbReference>
<keyword evidence="5" id="KW-0408">Iron</keyword>
<keyword evidence="2 5" id="KW-0479">Metal-binding</keyword>
<keyword evidence="3 5" id="KW-0378">Hydrolase</keyword>
<sequence>MQPSSPSKPHIAQLGHPVLRQQAKPVENILSPECQSLISQMIDTVQQANGVGIAAPQVYQSLRIFIMSSKPNARYPDAPSMPITAMINPEIVDASTEMEKGWEGCLSVPSMRGFVPRHQQISVRYYDQQATLQQTTFEGFLARVFQHELDHLDGITFVDRLESNHDLISENEWYKQFASQSE</sequence>
<keyword evidence="4 5" id="KW-0648">Protein biosynthesis</keyword>
<evidence type="ECO:0000256" key="2">
    <source>
        <dbReference type="ARBA" id="ARBA00022723"/>
    </source>
</evidence>
<dbReference type="GO" id="GO:0046872">
    <property type="term" value="F:metal ion binding"/>
    <property type="evidence" value="ECO:0007669"/>
    <property type="project" value="UniProtKB-KW"/>
</dbReference>
<name>A0A090T5A5_9VIBR</name>
<dbReference type="EC" id="3.5.1.88" evidence="5"/>
<dbReference type="FunFam" id="3.90.45.10:FF:000003">
    <property type="entry name" value="Peptide deformylase"/>
    <property type="match status" value="1"/>
</dbReference>
<evidence type="ECO:0000256" key="3">
    <source>
        <dbReference type="ARBA" id="ARBA00022801"/>
    </source>
</evidence>
<dbReference type="HAMAP" id="MF_00163">
    <property type="entry name" value="Pep_deformylase"/>
    <property type="match status" value="1"/>
</dbReference>
<evidence type="ECO:0000256" key="5">
    <source>
        <dbReference type="HAMAP-Rule" id="MF_00163"/>
    </source>
</evidence>
<dbReference type="PIRSF" id="PIRSF004749">
    <property type="entry name" value="Pep_def"/>
    <property type="match status" value="1"/>
</dbReference>
<dbReference type="PRINTS" id="PR01576">
    <property type="entry name" value="PDEFORMYLASE"/>
</dbReference>
<keyword evidence="7" id="KW-1185">Reference proteome</keyword>
<dbReference type="GO" id="GO:0006412">
    <property type="term" value="P:translation"/>
    <property type="evidence" value="ECO:0007669"/>
    <property type="project" value="UniProtKB-UniRule"/>
</dbReference>
<dbReference type="InterPro" id="IPR023635">
    <property type="entry name" value="Peptide_deformylase"/>
</dbReference>
<feature type="binding site" evidence="5">
    <location>
        <position position="147"/>
    </location>
    <ligand>
        <name>Fe cation</name>
        <dbReference type="ChEBI" id="CHEBI:24875"/>
    </ligand>
</feature>
<dbReference type="PANTHER" id="PTHR10458">
    <property type="entry name" value="PEPTIDE DEFORMYLASE"/>
    <property type="match status" value="1"/>
</dbReference>
<dbReference type="PANTHER" id="PTHR10458:SF22">
    <property type="entry name" value="PEPTIDE DEFORMYLASE"/>
    <property type="match status" value="1"/>
</dbReference>
<proteinExistence type="inferred from homology"/>
<dbReference type="NCBIfam" id="TIGR00079">
    <property type="entry name" value="pept_deformyl"/>
    <property type="match status" value="1"/>
</dbReference>
<evidence type="ECO:0000313" key="7">
    <source>
        <dbReference type="Proteomes" id="UP000029224"/>
    </source>
</evidence>
<evidence type="ECO:0000256" key="4">
    <source>
        <dbReference type="ARBA" id="ARBA00022917"/>
    </source>
</evidence>
<organism evidence="6 7">
    <name type="scientific">Vibrio maritimus</name>
    <dbReference type="NCBI Taxonomy" id="990268"/>
    <lineage>
        <taxon>Bacteria</taxon>
        <taxon>Pseudomonadati</taxon>
        <taxon>Pseudomonadota</taxon>
        <taxon>Gammaproteobacteria</taxon>
        <taxon>Vibrionales</taxon>
        <taxon>Vibrionaceae</taxon>
        <taxon>Vibrio</taxon>
    </lineage>
</organism>
<dbReference type="AlphaFoldDB" id="A0A090T5A5"/>
<dbReference type="SUPFAM" id="SSF56420">
    <property type="entry name" value="Peptide deformylase"/>
    <property type="match status" value="1"/>
</dbReference>
<reference evidence="6 7" key="2">
    <citation type="submission" date="2014-09" db="EMBL/GenBank/DDBJ databases">
        <authorList>
            <consortium name="NBRP consortium"/>
            <person name="Sawabe T."/>
            <person name="Meirelles P."/>
            <person name="Nakanishi M."/>
            <person name="Sayaka M."/>
            <person name="Hattori M."/>
            <person name="Ohkuma M."/>
        </authorList>
    </citation>
    <scope>NUCLEOTIDE SEQUENCE [LARGE SCALE GENOMIC DNA]</scope>
    <source>
        <strain evidence="6 7">JCM 19240</strain>
    </source>
</reference>
<protein>
    <recommendedName>
        <fullName evidence="5">Peptide deformylase</fullName>
        <shortName evidence="5">PDF</shortName>
        <ecNumber evidence="5">3.5.1.88</ecNumber>
    </recommendedName>
    <alternativeName>
        <fullName evidence="5">Polypeptide deformylase</fullName>
    </alternativeName>
</protein>
<dbReference type="NCBIfam" id="NF001159">
    <property type="entry name" value="PRK00150.1-3"/>
    <property type="match status" value="1"/>
</dbReference>
<comment type="catalytic activity">
    <reaction evidence="5">
        <text>N-terminal N-formyl-L-methionyl-[peptide] + H2O = N-terminal L-methionyl-[peptide] + formate</text>
        <dbReference type="Rhea" id="RHEA:24420"/>
        <dbReference type="Rhea" id="RHEA-COMP:10639"/>
        <dbReference type="Rhea" id="RHEA-COMP:10640"/>
        <dbReference type="ChEBI" id="CHEBI:15377"/>
        <dbReference type="ChEBI" id="CHEBI:15740"/>
        <dbReference type="ChEBI" id="CHEBI:49298"/>
        <dbReference type="ChEBI" id="CHEBI:64731"/>
        <dbReference type="EC" id="3.5.1.88"/>
    </reaction>
</comment>
<feature type="active site" evidence="5">
    <location>
        <position position="148"/>
    </location>
</feature>
<dbReference type="Proteomes" id="UP000029224">
    <property type="component" value="Unassembled WGS sequence"/>
</dbReference>
<comment type="function">
    <text evidence="5">Removes the formyl group from the N-terminal Met of newly synthesized proteins. Requires at least a dipeptide for an efficient rate of reaction. N-terminal L-methionine is a prerequisite for activity but the enzyme has broad specificity at other positions.</text>
</comment>
<feature type="binding site" evidence="5">
    <location>
        <position position="105"/>
    </location>
    <ligand>
        <name>Fe cation</name>
        <dbReference type="ChEBI" id="CHEBI:24875"/>
    </ligand>
</feature>
<evidence type="ECO:0000313" key="6">
    <source>
        <dbReference type="EMBL" id="GAL35106.1"/>
    </source>
</evidence>
<dbReference type="EMBL" id="BBMT01000006">
    <property type="protein sequence ID" value="GAL35106.1"/>
    <property type="molecule type" value="Genomic_DNA"/>
</dbReference>
<comment type="caution">
    <text evidence="6">The sequence shown here is derived from an EMBL/GenBank/DDBJ whole genome shotgun (WGS) entry which is preliminary data.</text>
</comment>
<dbReference type="CDD" id="cd00487">
    <property type="entry name" value="Pep_deformylase"/>
    <property type="match status" value="1"/>
</dbReference>
<comment type="cofactor">
    <cofactor evidence="5">
        <name>Fe(2+)</name>
        <dbReference type="ChEBI" id="CHEBI:29033"/>
    </cofactor>
    <text evidence="5">Binds 1 Fe(2+) ion.</text>
</comment>
<gene>
    <name evidence="5" type="primary">def</name>
    <name evidence="6" type="ORF">JCM19240_3476</name>
</gene>
<reference evidence="6 7" key="1">
    <citation type="submission" date="2014-09" db="EMBL/GenBank/DDBJ databases">
        <title>Vibrio maritimus JCM 19240. (C210) whole genome shotgun sequence.</title>
        <authorList>
            <person name="Sawabe T."/>
            <person name="Meirelles P."/>
            <person name="Nakanishi M."/>
            <person name="Sayaka M."/>
            <person name="Hattori M."/>
            <person name="Ohkuma M."/>
        </authorList>
    </citation>
    <scope>NUCLEOTIDE SEQUENCE [LARGE SCALE GENOMIC DNA]</scope>
    <source>
        <strain evidence="6 7">JCM 19240</strain>
    </source>
</reference>
<comment type="similarity">
    <text evidence="1 5">Belongs to the polypeptide deformylase family.</text>
</comment>
<accession>A0A090T5A5</accession>
<dbReference type="Gene3D" id="3.90.45.10">
    <property type="entry name" value="Peptide deformylase"/>
    <property type="match status" value="1"/>
</dbReference>